<keyword evidence="2" id="KW-0812">Transmembrane</keyword>
<dbReference type="AlphaFoldDB" id="A0AAV9E6H4"/>
<dbReference type="PANTHER" id="PTHR34189">
    <property type="entry name" value="TRANSMEMBRANE PROTEIN"/>
    <property type="match status" value="1"/>
</dbReference>
<keyword evidence="4" id="KW-1185">Reference proteome</keyword>
<name>A0AAV9E6H4_ACOCL</name>
<protein>
    <submittedName>
        <fullName evidence="3">Uncharacterized protein</fullName>
    </submittedName>
</protein>
<keyword evidence="2" id="KW-0472">Membrane</keyword>
<accession>A0AAV9E6H4</accession>
<dbReference type="EMBL" id="JAUJYO010000009">
    <property type="protein sequence ID" value="KAK1309070.1"/>
    <property type="molecule type" value="Genomic_DNA"/>
</dbReference>
<proteinExistence type="predicted"/>
<reference evidence="3" key="1">
    <citation type="journal article" date="2023" name="Nat. Commun.">
        <title>Diploid and tetraploid genomes of Acorus and the evolution of monocots.</title>
        <authorList>
            <person name="Ma L."/>
            <person name="Liu K.W."/>
            <person name="Li Z."/>
            <person name="Hsiao Y.Y."/>
            <person name="Qi Y."/>
            <person name="Fu T."/>
            <person name="Tang G.D."/>
            <person name="Zhang D."/>
            <person name="Sun W.H."/>
            <person name="Liu D.K."/>
            <person name="Li Y."/>
            <person name="Chen G.Z."/>
            <person name="Liu X.D."/>
            <person name="Liao X.Y."/>
            <person name="Jiang Y.T."/>
            <person name="Yu X."/>
            <person name="Hao Y."/>
            <person name="Huang J."/>
            <person name="Zhao X.W."/>
            <person name="Ke S."/>
            <person name="Chen Y.Y."/>
            <person name="Wu W.L."/>
            <person name="Hsu J.L."/>
            <person name="Lin Y.F."/>
            <person name="Huang M.D."/>
            <person name="Li C.Y."/>
            <person name="Huang L."/>
            <person name="Wang Z.W."/>
            <person name="Zhao X."/>
            <person name="Zhong W.Y."/>
            <person name="Peng D.H."/>
            <person name="Ahmad S."/>
            <person name="Lan S."/>
            <person name="Zhang J.S."/>
            <person name="Tsai W.C."/>
            <person name="Van de Peer Y."/>
            <person name="Liu Z.J."/>
        </authorList>
    </citation>
    <scope>NUCLEOTIDE SEQUENCE</scope>
    <source>
        <strain evidence="3">CP</strain>
    </source>
</reference>
<evidence type="ECO:0000313" key="3">
    <source>
        <dbReference type="EMBL" id="KAK1309070.1"/>
    </source>
</evidence>
<evidence type="ECO:0000256" key="1">
    <source>
        <dbReference type="SAM" id="MobiDB-lite"/>
    </source>
</evidence>
<evidence type="ECO:0000256" key="2">
    <source>
        <dbReference type="SAM" id="Phobius"/>
    </source>
</evidence>
<evidence type="ECO:0000313" key="4">
    <source>
        <dbReference type="Proteomes" id="UP001180020"/>
    </source>
</evidence>
<sequence>MHRTSSASRIATDGPHEQQQHQQQRTAEIDCHQVLPTFHPSSAAARREASRVRAAESAVHVIPAVLVACVVILWFFSHPHVDLVREGGSVIRVAGIRTADSMIDGEDRNFSVADQDSGIAFGSFGGSERSD</sequence>
<dbReference type="PANTHER" id="PTHR34189:SF13">
    <property type="entry name" value="TRANSMEMBRANE PROTEIN"/>
    <property type="match status" value="1"/>
</dbReference>
<dbReference type="Proteomes" id="UP001180020">
    <property type="component" value="Unassembled WGS sequence"/>
</dbReference>
<feature type="transmembrane region" description="Helical" evidence="2">
    <location>
        <begin position="57"/>
        <end position="76"/>
    </location>
</feature>
<comment type="caution">
    <text evidence="3">The sequence shown here is derived from an EMBL/GenBank/DDBJ whole genome shotgun (WGS) entry which is preliminary data.</text>
</comment>
<keyword evidence="2" id="KW-1133">Transmembrane helix</keyword>
<gene>
    <name evidence="3" type="ORF">QJS10_CPA09g00824</name>
</gene>
<feature type="region of interest" description="Disordered" evidence="1">
    <location>
        <begin position="1"/>
        <end position="26"/>
    </location>
</feature>
<organism evidence="3 4">
    <name type="scientific">Acorus calamus</name>
    <name type="common">Sweet flag</name>
    <dbReference type="NCBI Taxonomy" id="4465"/>
    <lineage>
        <taxon>Eukaryota</taxon>
        <taxon>Viridiplantae</taxon>
        <taxon>Streptophyta</taxon>
        <taxon>Embryophyta</taxon>
        <taxon>Tracheophyta</taxon>
        <taxon>Spermatophyta</taxon>
        <taxon>Magnoliopsida</taxon>
        <taxon>Liliopsida</taxon>
        <taxon>Acoraceae</taxon>
        <taxon>Acorus</taxon>
    </lineage>
</organism>
<reference evidence="3" key="2">
    <citation type="submission" date="2023-06" db="EMBL/GenBank/DDBJ databases">
        <authorList>
            <person name="Ma L."/>
            <person name="Liu K.-W."/>
            <person name="Li Z."/>
            <person name="Hsiao Y.-Y."/>
            <person name="Qi Y."/>
            <person name="Fu T."/>
            <person name="Tang G."/>
            <person name="Zhang D."/>
            <person name="Sun W.-H."/>
            <person name="Liu D.-K."/>
            <person name="Li Y."/>
            <person name="Chen G.-Z."/>
            <person name="Liu X.-D."/>
            <person name="Liao X.-Y."/>
            <person name="Jiang Y.-T."/>
            <person name="Yu X."/>
            <person name="Hao Y."/>
            <person name="Huang J."/>
            <person name="Zhao X.-W."/>
            <person name="Ke S."/>
            <person name="Chen Y.-Y."/>
            <person name="Wu W.-L."/>
            <person name="Hsu J.-L."/>
            <person name="Lin Y.-F."/>
            <person name="Huang M.-D."/>
            <person name="Li C.-Y."/>
            <person name="Huang L."/>
            <person name="Wang Z.-W."/>
            <person name="Zhao X."/>
            <person name="Zhong W.-Y."/>
            <person name="Peng D.-H."/>
            <person name="Ahmad S."/>
            <person name="Lan S."/>
            <person name="Zhang J.-S."/>
            <person name="Tsai W.-C."/>
            <person name="Van De Peer Y."/>
            <person name="Liu Z.-J."/>
        </authorList>
    </citation>
    <scope>NUCLEOTIDE SEQUENCE</scope>
    <source>
        <strain evidence="3">CP</strain>
        <tissue evidence="3">Leaves</tissue>
    </source>
</reference>